<dbReference type="Pfam" id="PF15018">
    <property type="entry name" value="InaF-motif"/>
    <property type="match status" value="1"/>
</dbReference>
<dbReference type="InterPro" id="IPR029162">
    <property type="entry name" value="InaF-motif"/>
</dbReference>
<name>A0A6J1N1A4_BICAN</name>
<keyword evidence="1" id="KW-1133">Transmembrane helix</keyword>
<keyword evidence="1" id="KW-0812">Transmembrane</keyword>
<dbReference type="CTD" id="32126"/>
<keyword evidence="2" id="KW-1185">Reference proteome</keyword>
<dbReference type="AlphaFoldDB" id="A0A6J1N1A4"/>
<dbReference type="OrthoDB" id="8113027at2759"/>
<dbReference type="PANTHER" id="PTHR34929:SF1">
    <property type="entry name" value="INAF MOTIF CONTAINING 2"/>
    <property type="match status" value="1"/>
</dbReference>
<evidence type="ECO:0000256" key="1">
    <source>
        <dbReference type="SAM" id="Phobius"/>
    </source>
</evidence>
<protein>
    <submittedName>
        <fullName evidence="3">Uncharacterized protein LOC112046439 isoform X2</fullName>
    </submittedName>
</protein>
<dbReference type="PANTHER" id="PTHR34929">
    <property type="entry name" value="ZGC:153157"/>
    <property type="match status" value="1"/>
</dbReference>
<proteinExistence type="predicted"/>
<organism evidence="2 3">
    <name type="scientific">Bicyclus anynana</name>
    <name type="common">Squinting bush brown butterfly</name>
    <dbReference type="NCBI Taxonomy" id="110368"/>
    <lineage>
        <taxon>Eukaryota</taxon>
        <taxon>Metazoa</taxon>
        <taxon>Ecdysozoa</taxon>
        <taxon>Arthropoda</taxon>
        <taxon>Hexapoda</taxon>
        <taxon>Insecta</taxon>
        <taxon>Pterygota</taxon>
        <taxon>Neoptera</taxon>
        <taxon>Endopterygota</taxon>
        <taxon>Lepidoptera</taxon>
        <taxon>Glossata</taxon>
        <taxon>Ditrysia</taxon>
        <taxon>Papilionoidea</taxon>
        <taxon>Nymphalidae</taxon>
        <taxon>Satyrinae</taxon>
        <taxon>Satyrini</taxon>
        <taxon>Mycalesina</taxon>
        <taxon>Bicyclus</taxon>
    </lineage>
</organism>
<accession>A0A6J1N1A4</accession>
<reference evidence="3" key="1">
    <citation type="submission" date="2025-08" db="UniProtKB">
        <authorList>
            <consortium name="RefSeq"/>
        </authorList>
    </citation>
    <scope>IDENTIFICATION</scope>
</reference>
<keyword evidence="1" id="KW-0472">Membrane</keyword>
<dbReference type="GeneID" id="112046439"/>
<feature type="transmembrane region" description="Helical" evidence="1">
    <location>
        <begin position="39"/>
        <end position="59"/>
    </location>
</feature>
<dbReference type="RefSeq" id="XP_023938823.1">
    <property type="nucleotide sequence ID" value="XM_024083055.2"/>
</dbReference>
<sequence length="157" mass="16843">MSGSAQEGDGAAAETGAAATVQDLYREKPSSTLVRVMTVMAYLFSVSFAAILLSIYYICVWRSPVVAKFTDNREMLLNARRGEAGDYHFTYDDPHNVTGGSDTPVNDTATPPTLDNIVNFTSSNDTALPTLDYLDDSTSVAPQDTTVDGEVDVTTVT</sequence>
<evidence type="ECO:0000313" key="2">
    <source>
        <dbReference type="Proteomes" id="UP001652582"/>
    </source>
</evidence>
<gene>
    <name evidence="3" type="primary">LOC112046439</name>
</gene>
<evidence type="ECO:0000313" key="3">
    <source>
        <dbReference type="RefSeq" id="XP_023938823.1"/>
    </source>
</evidence>
<dbReference type="Proteomes" id="UP001652582">
    <property type="component" value="Chromosome 21"/>
</dbReference>